<evidence type="ECO:0000256" key="4">
    <source>
        <dbReference type="HAMAP-Rule" id="MF_02071"/>
    </source>
</evidence>
<name>A0A1A9RUI2_9NEIS</name>
<keyword evidence="1" id="KW-0732">Signal</keyword>
<keyword evidence="3 4" id="KW-0961">Cell wall biogenesis/degradation</keyword>
<gene>
    <name evidence="4" type="primary">rlpA</name>
    <name evidence="8" type="ORF">A7P95_07965</name>
</gene>
<dbReference type="AlphaFoldDB" id="A0A1A9RUI2"/>
<dbReference type="GO" id="GO:0008932">
    <property type="term" value="F:lytic endotransglycosylase activity"/>
    <property type="evidence" value="ECO:0007669"/>
    <property type="project" value="UniProtKB-UniRule"/>
</dbReference>
<dbReference type="InterPro" id="IPR007730">
    <property type="entry name" value="SPOR-like_dom"/>
</dbReference>
<sequence>MTLSTQETEFVLAKLKNAFFIGVTACIGLCTALINTAAAEPKAAPAKPAARQQQHHSQGSLHVDAVAKPERLHQSANRSYQVRGVRYTPMTNVRQFSQTGRASWYGRQFHGRLTASGERYDMNLMTAAHKTLPIPSYARVTNLSNGKSVVVRINDRGPFHSSRVIDVSQSAARQLGFIHAGTANVHIEQILPGQARAEAQPAAKPAGNIYVDLQRFDQRKDAHDYVVKATTRLRHVNNTAQQVFMVPQRNGGYLVRMGPFTHQEKADQTKAAVTEL</sequence>
<proteinExistence type="inferred from homology"/>
<dbReference type="GO" id="GO:0071555">
    <property type="term" value="P:cell wall organization"/>
    <property type="evidence" value="ECO:0007669"/>
    <property type="project" value="UniProtKB-KW"/>
</dbReference>
<feature type="region of interest" description="Disordered" evidence="6">
    <location>
        <begin position="44"/>
        <end position="79"/>
    </location>
</feature>
<feature type="domain" description="SPOR" evidence="7">
    <location>
        <begin position="203"/>
        <end position="276"/>
    </location>
</feature>
<feature type="compositionally biased region" description="Polar residues" evidence="6">
    <location>
        <begin position="51"/>
        <end position="60"/>
    </location>
</feature>
<evidence type="ECO:0000256" key="3">
    <source>
        <dbReference type="ARBA" id="ARBA00023316"/>
    </source>
</evidence>
<dbReference type="RefSeq" id="WP_067593686.1">
    <property type="nucleotide sequence ID" value="NZ_LXSL01000028.1"/>
</dbReference>
<dbReference type="Gene3D" id="2.40.40.10">
    <property type="entry name" value="RlpA-like domain"/>
    <property type="match status" value="1"/>
</dbReference>
<dbReference type="SUPFAM" id="SSF50685">
    <property type="entry name" value="Barwin-like endoglucanases"/>
    <property type="match status" value="1"/>
</dbReference>
<dbReference type="InterPro" id="IPR009009">
    <property type="entry name" value="RlpA-like_DPBB"/>
</dbReference>
<organism evidence="8 9">
    <name type="scientific">Eikenella longinqua</name>
    <dbReference type="NCBI Taxonomy" id="1795827"/>
    <lineage>
        <taxon>Bacteria</taxon>
        <taxon>Pseudomonadati</taxon>
        <taxon>Pseudomonadota</taxon>
        <taxon>Betaproteobacteria</taxon>
        <taxon>Neisseriales</taxon>
        <taxon>Neisseriaceae</taxon>
        <taxon>Eikenella</taxon>
    </lineage>
</organism>
<dbReference type="STRING" id="1795827.A7P95_07965"/>
<evidence type="ECO:0000256" key="6">
    <source>
        <dbReference type="SAM" id="MobiDB-lite"/>
    </source>
</evidence>
<dbReference type="PANTHER" id="PTHR34183:SF1">
    <property type="entry name" value="ENDOLYTIC PEPTIDOGLYCAN TRANSGLYCOSYLASE RLPA"/>
    <property type="match status" value="1"/>
</dbReference>
<reference evidence="9" key="1">
    <citation type="submission" date="2016-05" db="EMBL/GenBank/DDBJ databases">
        <title>Draft genome of Corynebacterium afermentans subsp. afermentans LCDC 88199T.</title>
        <authorList>
            <person name="Bernier A.-M."/>
            <person name="Bernard K."/>
        </authorList>
    </citation>
    <scope>NUCLEOTIDE SEQUENCE [LARGE SCALE GENOMIC DNA]</scope>
    <source>
        <strain evidence="9">NML02-A-017</strain>
    </source>
</reference>
<dbReference type="PROSITE" id="PS51724">
    <property type="entry name" value="SPOR"/>
    <property type="match status" value="1"/>
</dbReference>
<evidence type="ECO:0000259" key="7">
    <source>
        <dbReference type="PROSITE" id="PS51724"/>
    </source>
</evidence>
<dbReference type="Pfam" id="PF03330">
    <property type="entry name" value="DPBB_1"/>
    <property type="match status" value="1"/>
</dbReference>
<accession>A0A1A9RUI2</accession>
<dbReference type="EC" id="4.2.2.-" evidence="4"/>
<dbReference type="InterPro" id="IPR036908">
    <property type="entry name" value="RlpA-like_sf"/>
</dbReference>
<dbReference type="NCBIfam" id="TIGR00413">
    <property type="entry name" value="rlpA"/>
    <property type="match status" value="1"/>
</dbReference>
<evidence type="ECO:0000256" key="2">
    <source>
        <dbReference type="ARBA" id="ARBA00023239"/>
    </source>
</evidence>
<dbReference type="InterPro" id="IPR034718">
    <property type="entry name" value="RlpA"/>
</dbReference>
<dbReference type="PANTHER" id="PTHR34183">
    <property type="entry name" value="ENDOLYTIC PEPTIDOGLYCAN TRANSGLYCOSYLASE RLPA"/>
    <property type="match status" value="1"/>
</dbReference>
<dbReference type="GO" id="GO:0000270">
    <property type="term" value="P:peptidoglycan metabolic process"/>
    <property type="evidence" value="ECO:0007669"/>
    <property type="project" value="UniProtKB-UniRule"/>
</dbReference>
<evidence type="ECO:0000256" key="1">
    <source>
        <dbReference type="ARBA" id="ARBA00022729"/>
    </source>
</evidence>
<evidence type="ECO:0000256" key="5">
    <source>
        <dbReference type="RuleBase" id="RU003495"/>
    </source>
</evidence>
<dbReference type="GO" id="GO:0042834">
    <property type="term" value="F:peptidoglycan binding"/>
    <property type="evidence" value="ECO:0007669"/>
    <property type="project" value="InterPro"/>
</dbReference>
<dbReference type="CDD" id="cd22268">
    <property type="entry name" value="DPBB_RlpA-like"/>
    <property type="match status" value="1"/>
</dbReference>
<evidence type="ECO:0000313" key="9">
    <source>
        <dbReference type="Proteomes" id="UP000077885"/>
    </source>
</evidence>
<evidence type="ECO:0000313" key="8">
    <source>
        <dbReference type="EMBL" id="OAM26690.1"/>
    </source>
</evidence>
<comment type="caution">
    <text evidence="8">The sequence shown here is derived from an EMBL/GenBank/DDBJ whole genome shotgun (WGS) entry which is preliminary data.</text>
</comment>
<keyword evidence="9" id="KW-1185">Reference proteome</keyword>
<dbReference type="FunFam" id="2.40.40.10:FF:000003">
    <property type="entry name" value="Endolytic peptidoglycan transglycosylase RlpA"/>
    <property type="match status" value="1"/>
</dbReference>
<comment type="similarity">
    <text evidence="4 5">Belongs to the RlpA family.</text>
</comment>
<protein>
    <recommendedName>
        <fullName evidence="4">Endolytic peptidoglycan transglycosylase RlpA</fullName>
        <ecNumber evidence="4">4.2.2.-</ecNumber>
    </recommendedName>
</protein>
<keyword evidence="2 4" id="KW-0456">Lyase</keyword>
<dbReference type="EMBL" id="LXSL01000028">
    <property type="protein sequence ID" value="OAM26690.1"/>
    <property type="molecule type" value="Genomic_DNA"/>
</dbReference>
<dbReference type="InterPro" id="IPR012997">
    <property type="entry name" value="RplA"/>
</dbReference>
<dbReference type="HAMAP" id="MF_02071">
    <property type="entry name" value="RlpA"/>
    <property type="match status" value="1"/>
</dbReference>
<comment type="function">
    <text evidence="4">Lytic transglycosylase with a strong preference for naked glycan strands that lack stem peptides.</text>
</comment>
<dbReference type="Proteomes" id="UP000077885">
    <property type="component" value="Unassembled WGS sequence"/>
</dbReference>